<accession>A0A0N4YVC1</accession>
<dbReference type="GO" id="GO:0008017">
    <property type="term" value="F:microtubule binding"/>
    <property type="evidence" value="ECO:0007669"/>
    <property type="project" value="TreeGrafter"/>
</dbReference>
<evidence type="ECO:0000313" key="2">
    <source>
        <dbReference type="EMBL" id="VDL81582.1"/>
    </source>
</evidence>
<dbReference type="STRING" id="27835.A0A0N4YVC1"/>
<proteinExistence type="predicted"/>
<dbReference type="InterPro" id="IPR011990">
    <property type="entry name" value="TPR-like_helical_dom_sf"/>
</dbReference>
<feature type="repeat" description="TPR" evidence="1">
    <location>
        <begin position="176"/>
        <end position="209"/>
    </location>
</feature>
<dbReference type="PANTHER" id="PTHR16056">
    <property type="entry name" value="REGULATOR OF MICROTUBULE DYNAMICS PROTEIN"/>
    <property type="match status" value="1"/>
</dbReference>
<protein>
    <submittedName>
        <fullName evidence="5 6">TPR_REGION domain-containing protein</fullName>
    </submittedName>
</protein>
<dbReference type="GO" id="GO:0005876">
    <property type="term" value="C:spindle microtubule"/>
    <property type="evidence" value="ECO:0007669"/>
    <property type="project" value="TreeGrafter"/>
</dbReference>
<dbReference type="Pfam" id="PF21033">
    <property type="entry name" value="RMD1-3"/>
    <property type="match status" value="1"/>
</dbReference>
<reference evidence="5 6" key="1">
    <citation type="submission" date="2017-02" db="UniProtKB">
        <authorList>
            <consortium name="WormBaseParasite"/>
        </authorList>
    </citation>
    <scope>IDENTIFICATION</scope>
</reference>
<evidence type="ECO:0000313" key="3">
    <source>
        <dbReference type="EMBL" id="VDL84935.1"/>
    </source>
</evidence>
<evidence type="ECO:0000313" key="6">
    <source>
        <dbReference type="WBParaSite" id="NBR_0002119301-mRNA-1"/>
    </source>
</evidence>
<organism evidence="6">
    <name type="scientific">Nippostrongylus brasiliensis</name>
    <name type="common">Rat hookworm</name>
    <dbReference type="NCBI Taxonomy" id="27835"/>
    <lineage>
        <taxon>Eukaryota</taxon>
        <taxon>Metazoa</taxon>
        <taxon>Ecdysozoa</taxon>
        <taxon>Nematoda</taxon>
        <taxon>Chromadorea</taxon>
        <taxon>Rhabditida</taxon>
        <taxon>Rhabditina</taxon>
        <taxon>Rhabditomorpha</taxon>
        <taxon>Strongyloidea</taxon>
        <taxon>Heligmosomidae</taxon>
        <taxon>Nippostrongylus</taxon>
    </lineage>
</organism>
<dbReference type="OMA" id="KCAESHQ"/>
<dbReference type="WBParaSite" id="NBR_0001786101-mRNA-1">
    <property type="protein sequence ID" value="NBR_0001786101-mRNA-1"/>
    <property type="gene ID" value="NBR_0001786101"/>
</dbReference>
<dbReference type="PANTHER" id="PTHR16056:SF20">
    <property type="entry name" value="C2H2-TYPE DOMAIN-CONTAINING PROTEIN-RELATED"/>
    <property type="match status" value="1"/>
</dbReference>
<gene>
    <name evidence="2" type="ORF">NBR_LOCUS17862</name>
    <name evidence="3" type="ORF">NBR_LOCUS21194</name>
</gene>
<evidence type="ECO:0000256" key="1">
    <source>
        <dbReference type="PROSITE-ProRule" id="PRU00339"/>
    </source>
</evidence>
<dbReference type="EMBL" id="UYSL01026018">
    <property type="protein sequence ID" value="VDL84935.1"/>
    <property type="molecule type" value="Genomic_DNA"/>
</dbReference>
<dbReference type="Proteomes" id="UP000271162">
    <property type="component" value="Unassembled WGS sequence"/>
</dbReference>
<dbReference type="Gene3D" id="1.25.40.10">
    <property type="entry name" value="Tetratricopeptide repeat domain"/>
    <property type="match status" value="1"/>
</dbReference>
<dbReference type="EMBL" id="UYSL01023018">
    <property type="protein sequence ID" value="VDL81582.1"/>
    <property type="molecule type" value="Genomic_DNA"/>
</dbReference>
<dbReference type="InterPro" id="IPR019734">
    <property type="entry name" value="TPR_rpt"/>
</dbReference>
<keyword evidence="4" id="KW-1185">Reference proteome</keyword>
<sequence>MSFVEIDQYFGVENVRPGYDILKKRYEAGDKTSELLWRLARFCHELSCRTTDKNKKKEYIFEGRKYALEGHAINENDFEALKWSAIMSGQTTDYLGTKEKIEEGAKFKDLLDKALAVDAKEFSLLHLRGRYAYSVASLSWIERKAAAVFYATPPTATMDEALEDFLAAYEEKPEWIENLIYIARIYYNKGDKANAKKFLNKVLAMTPADEAEREYQQEAKKLLAKC</sequence>
<dbReference type="AlphaFoldDB" id="A0A0N4YVC1"/>
<dbReference type="PROSITE" id="PS50005">
    <property type="entry name" value="TPR"/>
    <property type="match status" value="1"/>
</dbReference>
<evidence type="ECO:0000313" key="4">
    <source>
        <dbReference type="Proteomes" id="UP000271162"/>
    </source>
</evidence>
<name>A0A0N4YVC1_NIPBR</name>
<keyword evidence="1" id="KW-0802">TPR repeat</keyword>
<dbReference type="SUPFAM" id="SSF48452">
    <property type="entry name" value="TPR-like"/>
    <property type="match status" value="1"/>
</dbReference>
<dbReference type="GO" id="GO:0097431">
    <property type="term" value="C:mitotic spindle pole"/>
    <property type="evidence" value="ECO:0007669"/>
    <property type="project" value="TreeGrafter"/>
</dbReference>
<dbReference type="WBParaSite" id="NBR_0002119301-mRNA-1">
    <property type="protein sequence ID" value="NBR_0002119301-mRNA-1"/>
    <property type="gene ID" value="NBR_0002119301"/>
</dbReference>
<evidence type="ECO:0000313" key="5">
    <source>
        <dbReference type="WBParaSite" id="NBR_0001786101-mRNA-1"/>
    </source>
</evidence>
<reference evidence="2 4" key="2">
    <citation type="submission" date="2018-11" db="EMBL/GenBank/DDBJ databases">
        <authorList>
            <consortium name="Pathogen Informatics"/>
        </authorList>
    </citation>
    <scope>NUCLEOTIDE SEQUENCE [LARGE SCALE GENOMIC DNA]</scope>
</reference>
<dbReference type="GO" id="GO:0005739">
    <property type="term" value="C:mitochondrion"/>
    <property type="evidence" value="ECO:0007669"/>
    <property type="project" value="TreeGrafter"/>
</dbReference>
<dbReference type="InterPro" id="IPR049039">
    <property type="entry name" value="RMD1-3_a_helical_rpt"/>
</dbReference>